<feature type="compositionally biased region" description="Low complexity" evidence="2">
    <location>
        <begin position="732"/>
        <end position="741"/>
    </location>
</feature>
<feature type="region of interest" description="Disordered" evidence="2">
    <location>
        <begin position="772"/>
        <end position="894"/>
    </location>
</feature>
<feature type="region of interest" description="Disordered" evidence="2">
    <location>
        <begin position="445"/>
        <end position="464"/>
    </location>
</feature>
<evidence type="ECO:0000259" key="5">
    <source>
        <dbReference type="PROSITE" id="PS51767"/>
    </source>
</evidence>
<evidence type="ECO:0000256" key="2">
    <source>
        <dbReference type="SAM" id="MobiDB-lite"/>
    </source>
</evidence>
<name>A0A150ASH7_9PEZI</name>
<dbReference type="AlphaFoldDB" id="A0A150ASH7"/>
<dbReference type="PROSITE" id="PS51767">
    <property type="entry name" value="PEPTIDASE_A1"/>
    <property type="match status" value="1"/>
</dbReference>
<dbReference type="OrthoDB" id="5233646at2759"/>
<sequence>MRLPYLRAAVVCDILLLSSVSQLVAAAAPEPPSPLWIQPSGEWYGIDGTWSSFTFYVGSPAQIVYLTVATALSEIWVVSTGGCLPIQMCIDDRGGVFDFTASKTWRPLGSWQLGANYTGMGGNGDYGLETLAFVNTIERHSSAIDGALVAAINDTNYYQGYVGVGVTQGRFGNNLTNPFISQLAETYGTIPSHGYGYTAGAYYRASGNNRGTIASLTLGGYDTMRFVRHDTTFSLDSETRLPTVRLRGVFAQVSSEDEIPTSNWTSTARTLVTMDDSITAIIDSSTPYLWLPTEVCDRFAAALNLTWREDLGVYVFSEGAQYLKYQSDTSLSFTFSLSSYHNGDDFGDPYNIPGVVNITVPAAAFAQLLRYPFKDVIKWGQSSIPYFPLKRSTSEVNNNQCIIGRVFMQEAYIITSYDRATFSLHQALFPDNAATNYSLEAITRPPDSPYPRFEGEHTPRNGLNPGQTAGIALSAFLTGSILGLILWFCCKRRRRARKAKPDSQEEENKDGTQVVEDEEPKSPVKRMFTMMIRRKKSRKPVVHETHGDSTPAVEVGTGNGHEYFEMPAPPGPFELDAPDLGDDDTDLGVDSTEGLSQYEIDRRKLDRKLQGPVPTYTPSTPTLPTAGQEKSMQDASPVAHYRPPSEPSPASSPTYANSNSLPNSLPSPMSPHGEWTNRMFDLPSPMTVAPPSHFPLGTRTGSDPSSSYSPVSPQSIHSRQTFAASSVTRLDSNNPSPTSPTGSMQLPIPTFQRTPIDPSRVICLGPLPENVQLPNQPSAQRILARGSQLAEAGPSHPYSPESPLPEPLGHYRSHTQGSSDTLGSNFTVEEENRLRTGEMTRQQSALRQEQQHEQGEGNSMPHSPCSMERIEGGSELVHVPQVAERRYSWEQDRS</sequence>
<evidence type="ECO:0000256" key="4">
    <source>
        <dbReference type="SAM" id="SignalP"/>
    </source>
</evidence>
<protein>
    <submittedName>
        <fullName evidence="6">Aspartic proteinase yapsin-3</fullName>
    </submittedName>
</protein>
<evidence type="ECO:0000313" key="6">
    <source>
        <dbReference type="EMBL" id="KXX83327.1"/>
    </source>
</evidence>
<feature type="compositionally biased region" description="Low complexity" evidence="2">
    <location>
        <begin position="702"/>
        <end position="718"/>
    </location>
</feature>
<comment type="similarity">
    <text evidence="1">Belongs to the peptidase A1 family.</text>
</comment>
<feature type="compositionally biased region" description="Low complexity" evidence="2">
    <location>
        <begin position="648"/>
        <end position="671"/>
    </location>
</feature>
<feature type="signal peptide" evidence="4">
    <location>
        <begin position="1"/>
        <end position="26"/>
    </location>
</feature>
<keyword evidence="3" id="KW-1133">Transmembrane helix</keyword>
<gene>
    <name evidence="6" type="ORF">MMYC01_200133</name>
</gene>
<proteinExistence type="inferred from homology"/>
<dbReference type="STRING" id="100816.A0A150ASH7"/>
<reference evidence="6 7" key="1">
    <citation type="journal article" date="2016" name="Genome Announc.">
        <title>Genome Sequence of Madurella mycetomatis mm55, Isolated from a Human Mycetoma Case in Sudan.</title>
        <authorList>
            <person name="Smit S."/>
            <person name="Derks M.F."/>
            <person name="Bervoets S."/>
            <person name="Fahal A."/>
            <person name="van Leeuwen W."/>
            <person name="van Belkum A."/>
            <person name="van de Sande W.W."/>
        </authorList>
    </citation>
    <scope>NUCLEOTIDE SEQUENCE [LARGE SCALE GENOMIC DNA]</scope>
    <source>
        <strain evidence="7">mm55</strain>
    </source>
</reference>
<dbReference type="VEuPathDB" id="FungiDB:MMYC01_200133"/>
<feature type="compositionally biased region" description="Polar residues" evidence="2">
    <location>
        <begin position="814"/>
        <end position="827"/>
    </location>
</feature>
<dbReference type="InterPro" id="IPR021109">
    <property type="entry name" value="Peptidase_aspartic_dom_sf"/>
</dbReference>
<dbReference type="Proteomes" id="UP000078237">
    <property type="component" value="Unassembled WGS sequence"/>
</dbReference>
<feature type="domain" description="Peptidase A1" evidence="5">
    <location>
        <begin position="51"/>
        <end position="425"/>
    </location>
</feature>
<accession>A0A150ASH7</accession>
<dbReference type="GO" id="GO:0006508">
    <property type="term" value="P:proteolysis"/>
    <property type="evidence" value="ECO:0007669"/>
    <property type="project" value="InterPro"/>
</dbReference>
<keyword evidence="4" id="KW-0732">Signal</keyword>
<dbReference type="InterPro" id="IPR001461">
    <property type="entry name" value="Aspartic_peptidase_A1"/>
</dbReference>
<feature type="compositionally biased region" description="Basic and acidic residues" evidence="2">
    <location>
        <begin position="599"/>
        <end position="609"/>
    </location>
</feature>
<organism evidence="6 7">
    <name type="scientific">Madurella mycetomatis</name>
    <dbReference type="NCBI Taxonomy" id="100816"/>
    <lineage>
        <taxon>Eukaryota</taxon>
        <taxon>Fungi</taxon>
        <taxon>Dikarya</taxon>
        <taxon>Ascomycota</taxon>
        <taxon>Pezizomycotina</taxon>
        <taxon>Sordariomycetes</taxon>
        <taxon>Sordariomycetidae</taxon>
        <taxon>Sordariales</taxon>
        <taxon>Sordariales incertae sedis</taxon>
        <taxon>Madurella</taxon>
    </lineage>
</organism>
<feature type="compositionally biased region" description="Basic and acidic residues" evidence="2">
    <location>
        <begin position="883"/>
        <end position="894"/>
    </location>
</feature>
<feature type="compositionally biased region" description="Acidic residues" evidence="2">
    <location>
        <begin position="576"/>
        <end position="587"/>
    </location>
</feature>
<feature type="chain" id="PRO_5007559012" evidence="4">
    <location>
        <begin position="27"/>
        <end position="894"/>
    </location>
</feature>
<dbReference type="CDD" id="cd05471">
    <property type="entry name" value="pepsin_like"/>
    <property type="match status" value="1"/>
</dbReference>
<dbReference type="EMBL" id="LCTW02000001">
    <property type="protein sequence ID" value="KXX83327.1"/>
    <property type="molecule type" value="Genomic_DNA"/>
</dbReference>
<feature type="compositionally biased region" description="Polar residues" evidence="2">
    <location>
        <begin position="719"/>
        <end position="731"/>
    </location>
</feature>
<comment type="caution">
    <text evidence="6">The sequence shown here is derived from an EMBL/GenBank/DDBJ whole genome shotgun (WGS) entry which is preliminary data.</text>
</comment>
<feature type="region of interest" description="Disordered" evidence="2">
    <location>
        <begin position="535"/>
        <end position="748"/>
    </location>
</feature>
<feature type="compositionally biased region" description="Polar residues" evidence="2">
    <location>
        <begin position="839"/>
        <end position="848"/>
    </location>
</feature>
<dbReference type="GO" id="GO:0004190">
    <property type="term" value="F:aspartic-type endopeptidase activity"/>
    <property type="evidence" value="ECO:0007669"/>
    <property type="project" value="InterPro"/>
</dbReference>
<dbReference type="InterPro" id="IPR033121">
    <property type="entry name" value="PEPTIDASE_A1"/>
</dbReference>
<keyword evidence="7" id="KW-1185">Reference proteome</keyword>
<dbReference type="InterPro" id="IPR034164">
    <property type="entry name" value="Pepsin-like_dom"/>
</dbReference>
<dbReference type="SUPFAM" id="SSF50630">
    <property type="entry name" value="Acid proteases"/>
    <property type="match status" value="1"/>
</dbReference>
<evidence type="ECO:0000256" key="1">
    <source>
        <dbReference type="ARBA" id="ARBA00007447"/>
    </source>
</evidence>
<evidence type="ECO:0000256" key="3">
    <source>
        <dbReference type="SAM" id="Phobius"/>
    </source>
</evidence>
<keyword evidence="3" id="KW-0812">Transmembrane</keyword>
<evidence type="ECO:0000313" key="7">
    <source>
        <dbReference type="Proteomes" id="UP000078237"/>
    </source>
</evidence>
<feature type="region of interest" description="Disordered" evidence="2">
    <location>
        <begin position="497"/>
        <end position="521"/>
    </location>
</feature>
<dbReference type="PRINTS" id="PR00792">
    <property type="entry name" value="PEPSIN"/>
</dbReference>
<keyword evidence="3" id="KW-0472">Membrane</keyword>
<feature type="transmembrane region" description="Helical" evidence="3">
    <location>
        <begin position="469"/>
        <end position="490"/>
    </location>
</feature>
<dbReference type="Pfam" id="PF00026">
    <property type="entry name" value="Asp"/>
    <property type="match status" value="1"/>
</dbReference>
<dbReference type="Gene3D" id="2.40.70.10">
    <property type="entry name" value="Acid Proteases"/>
    <property type="match status" value="2"/>
</dbReference>
<feature type="compositionally biased region" description="Low complexity" evidence="2">
    <location>
        <begin position="612"/>
        <end position="625"/>
    </location>
</feature>